<organism evidence="1 2">
    <name type="scientific">Polytolypa hystricis (strain UAMH7299)</name>
    <dbReference type="NCBI Taxonomy" id="1447883"/>
    <lineage>
        <taxon>Eukaryota</taxon>
        <taxon>Fungi</taxon>
        <taxon>Dikarya</taxon>
        <taxon>Ascomycota</taxon>
        <taxon>Pezizomycotina</taxon>
        <taxon>Eurotiomycetes</taxon>
        <taxon>Eurotiomycetidae</taxon>
        <taxon>Onygenales</taxon>
        <taxon>Onygenales incertae sedis</taxon>
        <taxon>Polytolypa</taxon>
    </lineage>
</organism>
<dbReference type="Proteomes" id="UP000224634">
    <property type="component" value="Unassembled WGS sequence"/>
</dbReference>
<gene>
    <name evidence="1" type="ORF">AJ80_05979</name>
</gene>
<dbReference type="AlphaFoldDB" id="A0A2B7XYZ1"/>
<sequence>MAFSPTHPINSYIPKQPLTTSGFKAKLITALSAYYPENEGELPHYDSVSVLLLLWEDDHLDLKCGNEVGRLRDIFAKLYGHSTQIVKIPTAANHNTWLLDFFVDFVKDKTERDLVIIYYASHRDTIPNGSPCMWLSAEYDIVMNPFPSYATAFPQLSTQSGLHPPQPSVQKKTAILY</sequence>
<dbReference type="OrthoDB" id="10561866at2759"/>
<dbReference type="EMBL" id="PDNA01000095">
    <property type="protein sequence ID" value="PGH14240.1"/>
    <property type="molecule type" value="Genomic_DNA"/>
</dbReference>
<accession>A0A2B7XYZ1</accession>
<comment type="caution">
    <text evidence="1">The sequence shown here is derived from an EMBL/GenBank/DDBJ whole genome shotgun (WGS) entry which is preliminary data.</text>
</comment>
<keyword evidence="2" id="KW-1185">Reference proteome</keyword>
<proteinExistence type="predicted"/>
<evidence type="ECO:0000313" key="1">
    <source>
        <dbReference type="EMBL" id="PGH14240.1"/>
    </source>
</evidence>
<name>A0A2B7XYZ1_POLH7</name>
<evidence type="ECO:0000313" key="2">
    <source>
        <dbReference type="Proteomes" id="UP000224634"/>
    </source>
</evidence>
<protein>
    <submittedName>
        <fullName evidence="1">Uncharacterized protein</fullName>
    </submittedName>
</protein>
<reference evidence="1 2" key="1">
    <citation type="submission" date="2017-10" db="EMBL/GenBank/DDBJ databases">
        <title>Comparative genomics in systemic dimorphic fungi from Ajellomycetaceae.</title>
        <authorList>
            <person name="Munoz J.F."/>
            <person name="Mcewen J.G."/>
            <person name="Clay O.K."/>
            <person name="Cuomo C.A."/>
        </authorList>
    </citation>
    <scope>NUCLEOTIDE SEQUENCE [LARGE SCALE GENOMIC DNA]</scope>
    <source>
        <strain evidence="1 2">UAMH7299</strain>
    </source>
</reference>